<organism evidence="4 5">
    <name type="scientific">Malus domestica</name>
    <name type="common">Apple</name>
    <name type="synonym">Pyrus malus</name>
    <dbReference type="NCBI Taxonomy" id="3750"/>
    <lineage>
        <taxon>Eukaryota</taxon>
        <taxon>Viridiplantae</taxon>
        <taxon>Streptophyta</taxon>
        <taxon>Embryophyta</taxon>
        <taxon>Tracheophyta</taxon>
        <taxon>Spermatophyta</taxon>
        <taxon>Magnoliopsida</taxon>
        <taxon>eudicotyledons</taxon>
        <taxon>Gunneridae</taxon>
        <taxon>Pentapetalae</taxon>
        <taxon>rosids</taxon>
        <taxon>fabids</taxon>
        <taxon>Rosales</taxon>
        <taxon>Rosaceae</taxon>
        <taxon>Amygdaloideae</taxon>
        <taxon>Maleae</taxon>
        <taxon>Malus</taxon>
    </lineage>
</organism>
<dbReference type="AlphaFoldDB" id="A0A498HDA7"/>
<evidence type="ECO:0000313" key="5">
    <source>
        <dbReference type="Proteomes" id="UP000290289"/>
    </source>
</evidence>
<dbReference type="InterPro" id="IPR018333">
    <property type="entry name" value="Squalene_cyclase"/>
</dbReference>
<evidence type="ECO:0000256" key="2">
    <source>
        <dbReference type="SAM" id="MobiDB-lite"/>
    </source>
</evidence>
<accession>A0A498HDA7</accession>
<feature type="domain" description="Squalene cyclase N-terminal" evidence="3">
    <location>
        <begin position="110"/>
        <end position="263"/>
    </location>
</feature>
<name>A0A498HDA7_MALDO</name>
<gene>
    <name evidence="4" type="ORF">DVH24_027407</name>
</gene>
<evidence type="ECO:0000259" key="3">
    <source>
        <dbReference type="Pfam" id="PF13249"/>
    </source>
</evidence>
<feature type="non-terminal residue" evidence="4">
    <location>
        <position position="1"/>
    </location>
</feature>
<dbReference type="PANTHER" id="PTHR11764:SF85">
    <property type="entry name" value="TERPENE CYCLASE_MUTASE FAMILY MEMBER"/>
    <property type="match status" value="1"/>
</dbReference>
<protein>
    <recommendedName>
        <fullName evidence="3">Squalene cyclase N-terminal domain-containing protein</fullName>
    </recommendedName>
</protein>
<dbReference type="FunFam" id="1.50.10.20:FF:000044">
    <property type="entry name" value="Lupeol synthase"/>
    <property type="match status" value="1"/>
</dbReference>
<reference evidence="4 5" key="1">
    <citation type="submission" date="2018-10" db="EMBL/GenBank/DDBJ databases">
        <title>A high-quality apple genome assembly.</title>
        <authorList>
            <person name="Hu J."/>
        </authorList>
    </citation>
    <scope>NUCLEOTIDE SEQUENCE [LARGE SCALE GENOMIC DNA]</scope>
    <source>
        <strain evidence="5">cv. HFTH1</strain>
        <tissue evidence="4">Young leaf</tissue>
    </source>
</reference>
<dbReference type="PANTHER" id="PTHR11764">
    <property type="entry name" value="TERPENE CYCLASE/MUTASE FAMILY MEMBER"/>
    <property type="match status" value="1"/>
</dbReference>
<dbReference type="Pfam" id="PF13249">
    <property type="entry name" value="SQHop_cyclase_N"/>
    <property type="match status" value="1"/>
</dbReference>
<proteinExistence type="predicted"/>
<dbReference type="EMBL" id="RDQH01000343">
    <property type="protein sequence ID" value="RXH67287.1"/>
    <property type="molecule type" value="Genomic_DNA"/>
</dbReference>
<dbReference type="Gene3D" id="1.50.10.20">
    <property type="match status" value="2"/>
</dbReference>
<dbReference type="Proteomes" id="UP000290289">
    <property type="component" value="Chromosome 17"/>
</dbReference>
<dbReference type="InterPro" id="IPR008930">
    <property type="entry name" value="Terpenoid_cyclase/PrenylTrfase"/>
</dbReference>
<evidence type="ECO:0000256" key="1">
    <source>
        <dbReference type="ARBA" id="ARBA00023235"/>
    </source>
</evidence>
<dbReference type="GO" id="GO:0016104">
    <property type="term" value="P:triterpenoid biosynthetic process"/>
    <property type="evidence" value="ECO:0007669"/>
    <property type="project" value="InterPro"/>
</dbReference>
<dbReference type="STRING" id="3750.A0A498HDA7"/>
<dbReference type="GO" id="GO:0031559">
    <property type="term" value="F:oxidosqualene cyclase activity"/>
    <property type="evidence" value="ECO:0007669"/>
    <property type="project" value="UniProtKB-ARBA"/>
</dbReference>
<dbReference type="GO" id="GO:0005811">
    <property type="term" value="C:lipid droplet"/>
    <property type="evidence" value="ECO:0007669"/>
    <property type="project" value="InterPro"/>
</dbReference>
<feature type="region of interest" description="Disordered" evidence="2">
    <location>
        <begin position="1"/>
        <end position="26"/>
    </location>
</feature>
<keyword evidence="5" id="KW-1185">Reference proteome</keyword>
<dbReference type="InterPro" id="IPR032697">
    <property type="entry name" value="SQ_cyclase_N"/>
</dbReference>
<keyword evidence="1" id="KW-0413">Isomerase</keyword>
<comment type="caution">
    <text evidence="4">The sequence shown here is derived from an EMBL/GenBank/DDBJ whole genome shotgun (WGS) entry which is preliminary data.</text>
</comment>
<feature type="compositionally biased region" description="Basic and acidic residues" evidence="2">
    <location>
        <begin position="1"/>
        <end position="14"/>
    </location>
</feature>
<sequence>RENKVKNVEAEGRAETVGGEGGGQRLKSVNSHLVRQVWEFHPETGTPGELQQIEDARKAFWNHRFERRHSSDLLMRIQFAKESPCATNLPQLKVKDQEEVTEEAVTTTLQRAVSFYSTIQAHDGHWAGDYGGSMFLLPGLIITLSSTGALNAVLLKEHQCEMCRYLYNHQNEDGGWGLHIEGPSTMFGTALNYVTLRLLGEGAVDGQGAIELARKWILDHGGVTAITSWGKMWLSVLGAYEWSGNNPLLPEVWLCPYSLPFHPELRKSSLKTVMQHIHYEDENTRYLCIGPVNKVLNMLCCWAEDPISEAFKLHLLRIPDCLWIAEDGMNAGLQWKSSVGYFFCHSSTDLVEEYGPILRKAHQYIKDFQVISTADHEWPISDCTAEGLKAALLLSKIPAETVGDSLDIKHFYDAVNVTLYLQVYTNLMDNRPHIVHNAWAMLALIGAGQVSSTRTVWSAIQPTETIFPFGPSENIVARDKRTL</sequence>
<dbReference type="SUPFAM" id="SSF48239">
    <property type="entry name" value="Terpenoid cyclases/Protein prenyltransferases"/>
    <property type="match status" value="2"/>
</dbReference>
<evidence type="ECO:0000313" key="4">
    <source>
        <dbReference type="EMBL" id="RXH67287.1"/>
    </source>
</evidence>